<reference evidence="3 4" key="2">
    <citation type="submission" date="2014-03" db="EMBL/GenBank/DDBJ databases">
        <title>Draft Genome Sequences of Four Burkholderia Strains.</title>
        <authorList>
            <person name="Liu X.Y."/>
            <person name="Li C.X."/>
            <person name="Xu J.H."/>
        </authorList>
    </citation>
    <scope>NUCLEOTIDE SEQUENCE [LARGE SCALE GENOMIC DNA]</scope>
    <source>
        <strain evidence="3 4">R27</strain>
    </source>
</reference>
<proteinExistence type="predicted"/>
<protein>
    <recommendedName>
        <fullName evidence="6">Multidrug ABC transporter ATPase</fullName>
    </recommendedName>
</protein>
<comment type="caution">
    <text evidence="3">The sequence shown here is derived from an EMBL/GenBank/DDBJ whole genome shotgun (WGS) entry which is preliminary data.</text>
</comment>
<evidence type="ECO:0000313" key="4">
    <source>
        <dbReference type="Proteomes" id="UP000027439"/>
    </source>
</evidence>
<keyword evidence="1" id="KW-0732">Signal</keyword>
<gene>
    <name evidence="3" type="ORF">BG57_18485</name>
    <name evidence="2" type="ORF">GCM10010985_26450</name>
</gene>
<dbReference type="EMBL" id="JFHE01000032">
    <property type="protein sequence ID" value="KDR29123.1"/>
    <property type="molecule type" value="Genomic_DNA"/>
</dbReference>
<dbReference type="EMBL" id="BMEG01000004">
    <property type="protein sequence ID" value="GGD70678.1"/>
    <property type="molecule type" value="Genomic_DNA"/>
</dbReference>
<evidence type="ECO:0000256" key="1">
    <source>
        <dbReference type="SAM" id="SignalP"/>
    </source>
</evidence>
<reference evidence="2" key="1">
    <citation type="journal article" date="2014" name="Int. J. Syst. Evol. Microbiol.">
        <title>Complete genome of a new Firmicutes species belonging to the dominant human colonic microbiota ('Ruminococcus bicirculans') reveals two chromosomes and a selective capacity to utilize plant glucans.</title>
        <authorList>
            <consortium name="NISC Comparative Sequencing Program"/>
            <person name="Wegmann U."/>
            <person name="Louis P."/>
            <person name="Goesmann A."/>
            <person name="Henrissat B."/>
            <person name="Duncan S.H."/>
            <person name="Flint H.J."/>
        </authorList>
    </citation>
    <scope>NUCLEOTIDE SEQUENCE</scope>
    <source>
        <strain evidence="2">CGMCC 1.11013</strain>
    </source>
</reference>
<name>A0A069NKX3_9BURK</name>
<dbReference type="eggNOG" id="ENOG502ZAZM">
    <property type="taxonomic scope" value="Bacteria"/>
</dbReference>
<keyword evidence="5" id="KW-1185">Reference proteome</keyword>
<evidence type="ECO:0008006" key="6">
    <source>
        <dbReference type="Google" id="ProtNLM"/>
    </source>
</evidence>
<feature type="chain" id="PRO_5001666582" description="Multidrug ABC transporter ATPase" evidence="1">
    <location>
        <begin position="34"/>
        <end position="260"/>
    </location>
</feature>
<sequence>MSQREVKGSILNDMKKKILIVAASLMAPVLAHAGCEDMMSGGMKTLHPDNKLAAEYSACKAWPANPQLTLAVMALAHDASDESASGHDAEVVVADSASGAVIAHFYQKHAIVEQEMTFTDIALDTARYDLSPAIRAFGVRVSYRGPSRVAPSGETSLRLYVLENKTLRPVLDGLAVEQANGEWDDRCEGFYDSTKRTIATGPAGREGYASLKVTEKTVHSVTRMVNDECVNQDGAPRQKDFTLEYRNGRYSVPQGMRLPG</sequence>
<reference evidence="5" key="3">
    <citation type="journal article" date="2019" name="Int. J. Syst. Evol. Microbiol.">
        <title>The Global Catalogue of Microorganisms (GCM) 10K type strain sequencing project: providing services to taxonomists for standard genome sequencing and annotation.</title>
        <authorList>
            <consortium name="The Broad Institute Genomics Platform"/>
            <consortium name="The Broad Institute Genome Sequencing Center for Infectious Disease"/>
            <person name="Wu L."/>
            <person name="Ma J."/>
        </authorList>
    </citation>
    <scope>NUCLEOTIDE SEQUENCE [LARGE SCALE GENOMIC DNA]</scope>
    <source>
        <strain evidence="5">CGMCC 1.11013</strain>
    </source>
</reference>
<feature type="signal peptide" evidence="1">
    <location>
        <begin position="1"/>
        <end position="33"/>
    </location>
</feature>
<evidence type="ECO:0000313" key="2">
    <source>
        <dbReference type="EMBL" id="GGD70678.1"/>
    </source>
</evidence>
<dbReference type="STRING" id="1071679.BG57_18485"/>
<evidence type="ECO:0000313" key="3">
    <source>
        <dbReference type="EMBL" id="KDR29123.1"/>
    </source>
</evidence>
<evidence type="ECO:0000313" key="5">
    <source>
        <dbReference type="Proteomes" id="UP000597138"/>
    </source>
</evidence>
<organism evidence="3 4">
    <name type="scientific">Caballeronia grimmiae</name>
    <dbReference type="NCBI Taxonomy" id="1071679"/>
    <lineage>
        <taxon>Bacteria</taxon>
        <taxon>Pseudomonadati</taxon>
        <taxon>Pseudomonadota</taxon>
        <taxon>Betaproteobacteria</taxon>
        <taxon>Burkholderiales</taxon>
        <taxon>Burkholderiaceae</taxon>
        <taxon>Caballeronia</taxon>
    </lineage>
</organism>
<dbReference type="AlphaFoldDB" id="A0A069NKX3"/>
<dbReference type="Proteomes" id="UP000027439">
    <property type="component" value="Unassembled WGS sequence"/>
</dbReference>
<dbReference type="Proteomes" id="UP000597138">
    <property type="component" value="Unassembled WGS sequence"/>
</dbReference>
<reference evidence="2" key="4">
    <citation type="submission" date="2024-05" db="EMBL/GenBank/DDBJ databases">
        <authorList>
            <person name="Sun Q."/>
            <person name="Zhou Y."/>
        </authorList>
    </citation>
    <scope>NUCLEOTIDE SEQUENCE</scope>
    <source>
        <strain evidence="2">CGMCC 1.11013</strain>
    </source>
</reference>
<accession>A0A069NKX3</accession>